<keyword evidence="2" id="KW-1185">Reference proteome</keyword>
<dbReference type="Proteomes" id="UP000593572">
    <property type="component" value="Unassembled WGS sequence"/>
</dbReference>
<name>A0A7J8M9I5_9ROSI</name>
<gene>
    <name evidence="1" type="ORF">Golob_018201</name>
</gene>
<evidence type="ECO:0000313" key="1">
    <source>
        <dbReference type="EMBL" id="MBA0561365.1"/>
    </source>
</evidence>
<evidence type="ECO:0000313" key="2">
    <source>
        <dbReference type="Proteomes" id="UP000593572"/>
    </source>
</evidence>
<reference evidence="1 2" key="1">
    <citation type="journal article" date="2019" name="Genome Biol. Evol.">
        <title>Insights into the evolution of the New World diploid cottons (Gossypium, subgenus Houzingenia) based on genome sequencing.</title>
        <authorList>
            <person name="Grover C.E."/>
            <person name="Arick M.A. 2nd"/>
            <person name="Thrash A."/>
            <person name="Conover J.L."/>
            <person name="Sanders W.S."/>
            <person name="Peterson D.G."/>
            <person name="Frelichowski J.E."/>
            <person name="Scheffler J.A."/>
            <person name="Scheffler B.E."/>
            <person name="Wendel J.F."/>
        </authorList>
    </citation>
    <scope>NUCLEOTIDE SEQUENCE [LARGE SCALE GENOMIC DNA]</scope>
    <source>
        <strain evidence="1">157</strain>
        <tissue evidence="1">Leaf</tissue>
    </source>
</reference>
<dbReference type="AlphaFoldDB" id="A0A7J8M9I5"/>
<comment type="caution">
    <text evidence="1">The sequence shown here is derived from an EMBL/GenBank/DDBJ whole genome shotgun (WGS) entry which is preliminary data.</text>
</comment>
<accession>A0A7J8M9I5</accession>
<proteinExistence type="predicted"/>
<protein>
    <submittedName>
        <fullName evidence="1">Uncharacterized protein</fullName>
    </submittedName>
</protein>
<feature type="non-terminal residue" evidence="1">
    <location>
        <position position="31"/>
    </location>
</feature>
<organism evidence="1 2">
    <name type="scientific">Gossypium lobatum</name>
    <dbReference type="NCBI Taxonomy" id="34289"/>
    <lineage>
        <taxon>Eukaryota</taxon>
        <taxon>Viridiplantae</taxon>
        <taxon>Streptophyta</taxon>
        <taxon>Embryophyta</taxon>
        <taxon>Tracheophyta</taxon>
        <taxon>Spermatophyta</taxon>
        <taxon>Magnoliopsida</taxon>
        <taxon>eudicotyledons</taxon>
        <taxon>Gunneridae</taxon>
        <taxon>Pentapetalae</taxon>
        <taxon>rosids</taxon>
        <taxon>malvids</taxon>
        <taxon>Malvales</taxon>
        <taxon>Malvaceae</taxon>
        <taxon>Malvoideae</taxon>
        <taxon>Gossypium</taxon>
    </lineage>
</organism>
<sequence length="31" mass="3519">MRAQRDGCKNNLNGDLHEEIYIEQSLGFVAP</sequence>
<dbReference type="EMBL" id="JABEZX010000007">
    <property type="protein sequence ID" value="MBA0561365.1"/>
    <property type="molecule type" value="Genomic_DNA"/>
</dbReference>